<evidence type="ECO:0000313" key="2">
    <source>
        <dbReference type="EMBL" id="KAK2577698.1"/>
    </source>
</evidence>
<evidence type="ECO:0000256" key="1">
    <source>
        <dbReference type="SAM" id="MobiDB-lite"/>
    </source>
</evidence>
<comment type="caution">
    <text evidence="2">The sequence shown here is derived from an EMBL/GenBank/DDBJ whole genome shotgun (WGS) entry which is preliminary data.</text>
</comment>
<dbReference type="Proteomes" id="UP001258017">
    <property type="component" value="Unassembled WGS sequence"/>
</dbReference>
<evidence type="ECO:0000313" key="3">
    <source>
        <dbReference type="Proteomes" id="UP001258017"/>
    </source>
</evidence>
<sequence length="43" mass="4664">MSGPDIEIASANLASQTTISERREVPPYDPFVQMQAGHSLTMS</sequence>
<feature type="non-terminal residue" evidence="2">
    <location>
        <position position="43"/>
    </location>
</feature>
<dbReference type="EMBL" id="JAIFRP010002458">
    <property type="protein sequence ID" value="KAK2577698.1"/>
    <property type="molecule type" value="Genomic_DNA"/>
</dbReference>
<reference evidence="2" key="2">
    <citation type="journal article" date="2023" name="Commun. Biol.">
        <title>Intrasexual cuticular hydrocarbon dimorphism in a wasp sheds light on hydrocarbon biosynthesis genes in Hymenoptera.</title>
        <authorList>
            <person name="Moris V.C."/>
            <person name="Podsiadlowski L."/>
            <person name="Martin S."/>
            <person name="Oeyen J.P."/>
            <person name="Donath A."/>
            <person name="Petersen M."/>
            <person name="Wilbrandt J."/>
            <person name="Misof B."/>
            <person name="Liedtke D."/>
            <person name="Thamm M."/>
            <person name="Scheiner R."/>
            <person name="Schmitt T."/>
            <person name="Niehuis O."/>
        </authorList>
    </citation>
    <scope>NUCLEOTIDE SEQUENCE</scope>
    <source>
        <strain evidence="2">GBR_01_08_01A</strain>
    </source>
</reference>
<accession>A0AAD9VK90</accession>
<reference evidence="2" key="1">
    <citation type="submission" date="2021-08" db="EMBL/GenBank/DDBJ databases">
        <authorList>
            <person name="Misof B."/>
            <person name="Oliver O."/>
            <person name="Podsiadlowski L."/>
            <person name="Donath A."/>
            <person name="Peters R."/>
            <person name="Mayer C."/>
            <person name="Rust J."/>
            <person name="Gunkel S."/>
            <person name="Lesny P."/>
            <person name="Martin S."/>
            <person name="Oeyen J.P."/>
            <person name="Petersen M."/>
            <person name="Panagiotis P."/>
            <person name="Wilbrandt J."/>
            <person name="Tanja T."/>
        </authorList>
    </citation>
    <scope>NUCLEOTIDE SEQUENCE</scope>
    <source>
        <strain evidence="2">GBR_01_08_01A</strain>
        <tissue evidence="2">Thorax + abdomen</tissue>
    </source>
</reference>
<name>A0AAD9VK90_9HYME</name>
<feature type="region of interest" description="Disordered" evidence="1">
    <location>
        <begin position="1"/>
        <end position="43"/>
    </location>
</feature>
<gene>
    <name evidence="2" type="ORF">KPH14_000116</name>
</gene>
<keyword evidence="3" id="KW-1185">Reference proteome</keyword>
<dbReference type="AlphaFoldDB" id="A0AAD9VK90"/>
<protein>
    <submittedName>
        <fullName evidence="2">Uncharacterized protein</fullName>
    </submittedName>
</protein>
<organism evidence="2 3">
    <name type="scientific">Odynerus spinipes</name>
    <dbReference type="NCBI Taxonomy" id="1348599"/>
    <lineage>
        <taxon>Eukaryota</taxon>
        <taxon>Metazoa</taxon>
        <taxon>Ecdysozoa</taxon>
        <taxon>Arthropoda</taxon>
        <taxon>Hexapoda</taxon>
        <taxon>Insecta</taxon>
        <taxon>Pterygota</taxon>
        <taxon>Neoptera</taxon>
        <taxon>Endopterygota</taxon>
        <taxon>Hymenoptera</taxon>
        <taxon>Apocrita</taxon>
        <taxon>Aculeata</taxon>
        <taxon>Vespoidea</taxon>
        <taxon>Vespidae</taxon>
        <taxon>Eumeninae</taxon>
        <taxon>Odynerus</taxon>
    </lineage>
</organism>
<proteinExistence type="predicted"/>